<dbReference type="InterPro" id="IPR002347">
    <property type="entry name" value="SDR_fam"/>
</dbReference>
<dbReference type="PANTHER" id="PTHR43157">
    <property type="entry name" value="PHOSPHATIDYLINOSITOL-GLYCAN BIOSYNTHESIS CLASS F PROTEIN-RELATED"/>
    <property type="match status" value="1"/>
</dbReference>
<name>A0A6A5TP42_9PLEO</name>
<dbReference type="SUPFAM" id="SSF51735">
    <property type="entry name" value="NAD(P)-binding Rossmann-fold domains"/>
    <property type="match status" value="1"/>
</dbReference>
<accession>A0A6A5TP42</accession>
<evidence type="ECO:0000256" key="1">
    <source>
        <dbReference type="ARBA" id="ARBA00023002"/>
    </source>
</evidence>
<dbReference type="InterPro" id="IPR036291">
    <property type="entry name" value="NAD(P)-bd_dom_sf"/>
</dbReference>
<protein>
    <recommendedName>
        <fullName evidence="4">NAD(P)-binding protein</fullName>
    </recommendedName>
</protein>
<evidence type="ECO:0000313" key="2">
    <source>
        <dbReference type="EMBL" id="KAF1953730.1"/>
    </source>
</evidence>
<proteinExistence type="predicted"/>
<sequence>MSALWDVIKALFNQSNPTFDSARDIPSLTGRVILLSGANTGIGKQTALELAKHDPAQVWVGERNLQTGRQALSDIQAVASPKTAVELLELDLTSLMSVKAAARKLVAQSDRLDILVLNEWGPWETAKRPVKGTEPHALRLSSDSYKTSVVPKTGIDFDTLKTERSQYSGITKYCQSKLANTVYAAPIVKLYPQFTTLAILENSIGKKDTESDAVREGKLKKRLWEWTKSELEGHAL</sequence>
<dbReference type="Gene3D" id="3.40.50.720">
    <property type="entry name" value="NAD(P)-binding Rossmann-like Domain"/>
    <property type="match status" value="1"/>
</dbReference>
<dbReference type="EMBL" id="ML977002">
    <property type="protein sequence ID" value="KAF1953730.1"/>
    <property type="molecule type" value="Genomic_DNA"/>
</dbReference>
<keyword evidence="3" id="KW-1185">Reference proteome</keyword>
<keyword evidence="1" id="KW-0560">Oxidoreductase</keyword>
<dbReference type="Proteomes" id="UP000800035">
    <property type="component" value="Unassembled WGS sequence"/>
</dbReference>
<reference evidence="2" key="1">
    <citation type="journal article" date="2020" name="Stud. Mycol.">
        <title>101 Dothideomycetes genomes: a test case for predicting lifestyles and emergence of pathogens.</title>
        <authorList>
            <person name="Haridas S."/>
            <person name="Albert R."/>
            <person name="Binder M."/>
            <person name="Bloem J."/>
            <person name="Labutti K."/>
            <person name="Salamov A."/>
            <person name="Andreopoulos B."/>
            <person name="Baker S."/>
            <person name="Barry K."/>
            <person name="Bills G."/>
            <person name="Bluhm B."/>
            <person name="Cannon C."/>
            <person name="Castanera R."/>
            <person name="Culley D."/>
            <person name="Daum C."/>
            <person name="Ezra D."/>
            <person name="Gonzalez J."/>
            <person name="Henrissat B."/>
            <person name="Kuo A."/>
            <person name="Liang C."/>
            <person name="Lipzen A."/>
            <person name="Lutzoni F."/>
            <person name="Magnuson J."/>
            <person name="Mondo S."/>
            <person name="Nolan M."/>
            <person name="Ohm R."/>
            <person name="Pangilinan J."/>
            <person name="Park H.-J."/>
            <person name="Ramirez L."/>
            <person name="Alfaro M."/>
            <person name="Sun H."/>
            <person name="Tritt A."/>
            <person name="Yoshinaga Y."/>
            <person name="Zwiers L.-H."/>
            <person name="Turgeon B."/>
            <person name="Goodwin S."/>
            <person name="Spatafora J."/>
            <person name="Crous P."/>
            <person name="Grigoriev I."/>
        </authorList>
    </citation>
    <scope>NUCLEOTIDE SEQUENCE</scope>
    <source>
        <strain evidence="2">CBS 675.92</strain>
    </source>
</reference>
<dbReference type="Pfam" id="PF00106">
    <property type="entry name" value="adh_short"/>
    <property type="match status" value="1"/>
</dbReference>
<dbReference type="AlphaFoldDB" id="A0A6A5TP42"/>
<gene>
    <name evidence="2" type="ORF">CC80DRAFT_527125</name>
</gene>
<evidence type="ECO:0000313" key="3">
    <source>
        <dbReference type="Proteomes" id="UP000800035"/>
    </source>
</evidence>
<dbReference type="GO" id="GO:0016491">
    <property type="term" value="F:oxidoreductase activity"/>
    <property type="evidence" value="ECO:0007669"/>
    <property type="project" value="UniProtKB-KW"/>
</dbReference>
<evidence type="ECO:0008006" key="4">
    <source>
        <dbReference type="Google" id="ProtNLM"/>
    </source>
</evidence>
<dbReference type="OrthoDB" id="191139at2759"/>
<organism evidence="2 3">
    <name type="scientific">Byssothecium circinans</name>
    <dbReference type="NCBI Taxonomy" id="147558"/>
    <lineage>
        <taxon>Eukaryota</taxon>
        <taxon>Fungi</taxon>
        <taxon>Dikarya</taxon>
        <taxon>Ascomycota</taxon>
        <taxon>Pezizomycotina</taxon>
        <taxon>Dothideomycetes</taxon>
        <taxon>Pleosporomycetidae</taxon>
        <taxon>Pleosporales</taxon>
        <taxon>Massarineae</taxon>
        <taxon>Massarinaceae</taxon>
        <taxon>Byssothecium</taxon>
    </lineage>
</organism>
<dbReference type="PANTHER" id="PTHR43157:SF31">
    <property type="entry name" value="PHOSPHATIDYLINOSITOL-GLYCAN BIOSYNTHESIS CLASS F PROTEIN"/>
    <property type="match status" value="1"/>
</dbReference>